<dbReference type="Gene3D" id="3.40.190.80">
    <property type="match status" value="1"/>
</dbReference>
<dbReference type="PROSITE" id="PS00629">
    <property type="entry name" value="IMP_1"/>
    <property type="match status" value="1"/>
</dbReference>
<comment type="cofactor">
    <cofactor evidence="2 7 8">
        <name>Mg(2+)</name>
        <dbReference type="ChEBI" id="CHEBI:18420"/>
    </cofactor>
</comment>
<comment type="caution">
    <text evidence="9">The sequence shown here is derived from an EMBL/GenBank/DDBJ whole genome shotgun (WGS) entry which is preliminary data.</text>
</comment>
<dbReference type="GO" id="GO:0006021">
    <property type="term" value="P:inositol biosynthetic process"/>
    <property type="evidence" value="ECO:0007669"/>
    <property type="project" value="UniProtKB-UniPathway"/>
</dbReference>
<dbReference type="UniPathway" id="UPA00823">
    <property type="reaction ID" value="UER00788"/>
</dbReference>
<accession>A0A2P6N8T3</accession>
<evidence type="ECO:0000256" key="6">
    <source>
        <dbReference type="ARBA" id="ARBA00022842"/>
    </source>
</evidence>
<dbReference type="InterPro" id="IPR020550">
    <property type="entry name" value="Inositol_monophosphatase_CS"/>
</dbReference>
<evidence type="ECO:0000256" key="3">
    <source>
        <dbReference type="ARBA" id="ARBA00009759"/>
    </source>
</evidence>
<dbReference type="SUPFAM" id="SSF56655">
    <property type="entry name" value="Carbohydrate phosphatase"/>
    <property type="match status" value="1"/>
</dbReference>
<feature type="binding site" evidence="7">
    <location>
        <position position="93"/>
    </location>
    <ligand>
        <name>Mg(2+)</name>
        <dbReference type="ChEBI" id="CHEBI:18420"/>
        <label>2</label>
    </ligand>
</feature>
<feature type="binding site" evidence="7">
    <location>
        <position position="69"/>
    </location>
    <ligand>
        <name>Mg(2+)</name>
        <dbReference type="ChEBI" id="CHEBI:18420"/>
        <label>1</label>
        <note>catalytic</note>
    </ligand>
</feature>
<dbReference type="Pfam" id="PF00459">
    <property type="entry name" value="Inositol_P"/>
    <property type="match status" value="1"/>
</dbReference>
<dbReference type="Gene3D" id="3.30.540.10">
    <property type="entry name" value="Fructose-1,6-Bisphosphatase, subunit A, domain 1"/>
    <property type="match status" value="1"/>
</dbReference>
<comment type="catalytic activity">
    <reaction evidence="1 8">
        <text>a myo-inositol phosphate + H2O = myo-inositol + phosphate</text>
        <dbReference type="Rhea" id="RHEA:24056"/>
        <dbReference type="ChEBI" id="CHEBI:15377"/>
        <dbReference type="ChEBI" id="CHEBI:17268"/>
        <dbReference type="ChEBI" id="CHEBI:43474"/>
        <dbReference type="ChEBI" id="CHEBI:84139"/>
        <dbReference type="EC" id="3.1.3.25"/>
    </reaction>
</comment>
<protein>
    <recommendedName>
        <fullName evidence="8">Inositol-1-monophosphatase</fullName>
        <ecNumber evidence="8">3.1.3.25</ecNumber>
    </recommendedName>
</protein>
<dbReference type="GO" id="GO:0046854">
    <property type="term" value="P:phosphatidylinositol phosphate biosynthetic process"/>
    <property type="evidence" value="ECO:0007669"/>
    <property type="project" value="InterPro"/>
</dbReference>
<dbReference type="EC" id="3.1.3.25" evidence="8"/>
<evidence type="ECO:0000256" key="7">
    <source>
        <dbReference type="PIRSR" id="PIRSR600760-2"/>
    </source>
</evidence>
<dbReference type="PRINTS" id="PR00377">
    <property type="entry name" value="IMPHPHTASES"/>
</dbReference>
<keyword evidence="6 7" id="KW-0460">Magnesium</keyword>
<dbReference type="GO" id="GO:0007165">
    <property type="term" value="P:signal transduction"/>
    <property type="evidence" value="ECO:0007669"/>
    <property type="project" value="TreeGrafter"/>
</dbReference>
<evidence type="ECO:0000256" key="8">
    <source>
        <dbReference type="RuleBase" id="RU364068"/>
    </source>
</evidence>
<keyword evidence="4 7" id="KW-0479">Metal-binding</keyword>
<comment type="pathway">
    <text evidence="8">Polyol metabolism; myo-inositol biosynthesis; myo-inositol from D-glucose 6-phosphate: step 2/2.</text>
</comment>
<dbReference type="STRING" id="1890364.A0A2P6N8T3"/>
<evidence type="ECO:0000256" key="5">
    <source>
        <dbReference type="ARBA" id="ARBA00022801"/>
    </source>
</evidence>
<dbReference type="FunFam" id="3.30.540.10:FF:000004">
    <property type="entry name" value="Inositol-1-monophosphatase"/>
    <property type="match status" value="1"/>
</dbReference>
<organism evidence="9 10">
    <name type="scientific">Planoprotostelium fungivorum</name>
    <dbReference type="NCBI Taxonomy" id="1890364"/>
    <lineage>
        <taxon>Eukaryota</taxon>
        <taxon>Amoebozoa</taxon>
        <taxon>Evosea</taxon>
        <taxon>Variosea</taxon>
        <taxon>Cavosteliida</taxon>
        <taxon>Cavosteliaceae</taxon>
        <taxon>Planoprotostelium</taxon>
    </lineage>
</organism>
<comment type="similarity">
    <text evidence="3 8">Belongs to the inositol monophosphatase superfamily.</text>
</comment>
<dbReference type="EMBL" id="MDYQ01000152">
    <property type="protein sequence ID" value="PRP80352.1"/>
    <property type="molecule type" value="Genomic_DNA"/>
</dbReference>
<keyword evidence="10" id="KW-1185">Reference proteome</keyword>
<keyword evidence="5 8" id="KW-0378">Hydrolase</keyword>
<dbReference type="InParanoid" id="A0A2P6N8T3"/>
<proteinExistence type="inferred from homology"/>
<feature type="binding site" evidence="7">
    <location>
        <position position="90"/>
    </location>
    <ligand>
        <name>Mg(2+)</name>
        <dbReference type="ChEBI" id="CHEBI:18420"/>
        <label>2</label>
    </ligand>
</feature>
<dbReference type="GO" id="GO:0008934">
    <property type="term" value="F:inositol monophosphate 1-phosphatase activity"/>
    <property type="evidence" value="ECO:0007669"/>
    <property type="project" value="InterPro"/>
</dbReference>
<sequence length="269" mass="29760">MTEYEEHLQLAKKLALAAGEIIRKAYHKPSAHVSFKAPTDLVTETDQQCETLIMDAIKERFPQHKFVAEEDISQGKAKEELGDDPTWLIDPLDGTINFVHRFPFVAVSIALAVKKEIVIGVVYNPILEELYYARKNHGAYLQARGEEKKLNVSTTNTLKNSLVGIACGAEIGRSESDVFLKRLDAVVAQCRTWRRNGSAALDMAMVASGKMDLYVEKGIHAWDIAAGSLLVTEAGGVVDSIDGSSFDLCHRQVVTCNQELLALFRLDIK</sequence>
<dbReference type="InterPro" id="IPR020583">
    <property type="entry name" value="Inositol_monoP_metal-BS"/>
</dbReference>
<evidence type="ECO:0000313" key="9">
    <source>
        <dbReference type="EMBL" id="PRP80352.1"/>
    </source>
</evidence>
<dbReference type="FunCoup" id="A0A2P6N8T3">
    <property type="interactions" value="129"/>
</dbReference>
<dbReference type="GO" id="GO:0046872">
    <property type="term" value="F:metal ion binding"/>
    <property type="evidence" value="ECO:0007669"/>
    <property type="project" value="UniProtKB-KW"/>
</dbReference>
<dbReference type="OrthoDB" id="10254945at2759"/>
<dbReference type="PROSITE" id="PS00630">
    <property type="entry name" value="IMP_2"/>
    <property type="match status" value="1"/>
</dbReference>
<feature type="binding site" evidence="7">
    <location>
        <position position="223"/>
    </location>
    <ligand>
        <name>Mg(2+)</name>
        <dbReference type="ChEBI" id="CHEBI:18420"/>
        <label>1</label>
        <note>catalytic</note>
    </ligand>
</feature>
<dbReference type="Proteomes" id="UP000241769">
    <property type="component" value="Unassembled WGS sequence"/>
</dbReference>
<dbReference type="InterPro" id="IPR000760">
    <property type="entry name" value="Inositol_monophosphatase-like"/>
</dbReference>
<evidence type="ECO:0000256" key="2">
    <source>
        <dbReference type="ARBA" id="ARBA00001946"/>
    </source>
</evidence>
<feature type="binding site" evidence="7">
    <location>
        <position position="92"/>
    </location>
    <ligand>
        <name>Mg(2+)</name>
        <dbReference type="ChEBI" id="CHEBI:18420"/>
        <label>1</label>
        <note>catalytic</note>
    </ligand>
</feature>
<reference evidence="9 10" key="1">
    <citation type="journal article" date="2018" name="Genome Biol. Evol.">
        <title>Multiple Roots of Fruiting Body Formation in Amoebozoa.</title>
        <authorList>
            <person name="Hillmann F."/>
            <person name="Forbes G."/>
            <person name="Novohradska S."/>
            <person name="Ferling I."/>
            <person name="Riege K."/>
            <person name="Groth M."/>
            <person name="Westermann M."/>
            <person name="Marz M."/>
            <person name="Spaller T."/>
            <person name="Winckler T."/>
            <person name="Schaap P."/>
            <person name="Glockner G."/>
        </authorList>
    </citation>
    <scope>NUCLEOTIDE SEQUENCE [LARGE SCALE GENOMIC DNA]</scope>
    <source>
        <strain evidence="9 10">Jena</strain>
    </source>
</reference>
<dbReference type="CDD" id="cd01639">
    <property type="entry name" value="IMPase"/>
    <property type="match status" value="1"/>
</dbReference>
<dbReference type="PANTHER" id="PTHR20854:SF4">
    <property type="entry name" value="INOSITOL-1-MONOPHOSPHATASE-RELATED"/>
    <property type="match status" value="1"/>
</dbReference>
<evidence type="ECO:0000256" key="4">
    <source>
        <dbReference type="ARBA" id="ARBA00022723"/>
    </source>
</evidence>
<dbReference type="PANTHER" id="PTHR20854">
    <property type="entry name" value="INOSITOL MONOPHOSPHATASE"/>
    <property type="match status" value="1"/>
</dbReference>
<gene>
    <name evidence="9" type="ORF">PROFUN_11921</name>
</gene>
<dbReference type="InterPro" id="IPR033942">
    <property type="entry name" value="IMPase"/>
</dbReference>
<name>A0A2P6N8T3_9EUKA</name>
<evidence type="ECO:0000256" key="1">
    <source>
        <dbReference type="ARBA" id="ARBA00001033"/>
    </source>
</evidence>
<dbReference type="AlphaFoldDB" id="A0A2P6N8T3"/>
<evidence type="ECO:0000313" key="10">
    <source>
        <dbReference type="Proteomes" id="UP000241769"/>
    </source>
</evidence>